<feature type="compositionally biased region" description="Pro residues" evidence="1">
    <location>
        <begin position="134"/>
        <end position="145"/>
    </location>
</feature>
<dbReference type="AlphaFoldDB" id="A0A0C3E0V3"/>
<name>A0A0C3E0V3_9AGAM</name>
<evidence type="ECO:0000313" key="3">
    <source>
        <dbReference type="Proteomes" id="UP000053989"/>
    </source>
</evidence>
<dbReference type="InParanoid" id="A0A0C3E0V3"/>
<feature type="region of interest" description="Disordered" evidence="1">
    <location>
        <begin position="116"/>
        <end position="236"/>
    </location>
</feature>
<reference evidence="2 3" key="1">
    <citation type="submission" date="2014-04" db="EMBL/GenBank/DDBJ databases">
        <authorList>
            <consortium name="DOE Joint Genome Institute"/>
            <person name="Kuo A."/>
            <person name="Kohler A."/>
            <person name="Nagy L.G."/>
            <person name="Floudas D."/>
            <person name="Copeland A."/>
            <person name="Barry K.W."/>
            <person name="Cichocki N."/>
            <person name="Veneault-Fourrey C."/>
            <person name="LaButti K."/>
            <person name="Lindquist E.A."/>
            <person name="Lipzen A."/>
            <person name="Lundell T."/>
            <person name="Morin E."/>
            <person name="Murat C."/>
            <person name="Sun H."/>
            <person name="Tunlid A."/>
            <person name="Henrissat B."/>
            <person name="Grigoriev I.V."/>
            <person name="Hibbett D.S."/>
            <person name="Martin F."/>
            <person name="Nordberg H.P."/>
            <person name="Cantor M.N."/>
            <person name="Hua S.X."/>
        </authorList>
    </citation>
    <scope>NUCLEOTIDE SEQUENCE [LARGE SCALE GENOMIC DNA]</scope>
    <source>
        <strain evidence="2 3">Foug A</strain>
    </source>
</reference>
<evidence type="ECO:0000256" key="1">
    <source>
        <dbReference type="SAM" id="MobiDB-lite"/>
    </source>
</evidence>
<reference evidence="3" key="2">
    <citation type="submission" date="2015-01" db="EMBL/GenBank/DDBJ databases">
        <title>Evolutionary Origins and Diversification of the Mycorrhizal Mutualists.</title>
        <authorList>
            <consortium name="DOE Joint Genome Institute"/>
            <consortium name="Mycorrhizal Genomics Consortium"/>
            <person name="Kohler A."/>
            <person name="Kuo A."/>
            <person name="Nagy L.G."/>
            <person name="Floudas D."/>
            <person name="Copeland A."/>
            <person name="Barry K.W."/>
            <person name="Cichocki N."/>
            <person name="Veneault-Fourrey C."/>
            <person name="LaButti K."/>
            <person name="Lindquist E.A."/>
            <person name="Lipzen A."/>
            <person name="Lundell T."/>
            <person name="Morin E."/>
            <person name="Murat C."/>
            <person name="Riley R."/>
            <person name="Ohm R."/>
            <person name="Sun H."/>
            <person name="Tunlid A."/>
            <person name="Henrissat B."/>
            <person name="Grigoriev I.V."/>
            <person name="Hibbett D.S."/>
            <person name="Martin F."/>
        </authorList>
    </citation>
    <scope>NUCLEOTIDE SEQUENCE [LARGE SCALE GENOMIC DNA]</scope>
    <source>
        <strain evidence="3">Foug A</strain>
    </source>
</reference>
<evidence type="ECO:0000313" key="2">
    <source>
        <dbReference type="EMBL" id="KIM62114.1"/>
    </source>
</evidence>
<keyword evidence="3" id="KW-1185">Reference proteome</keyword>
<sequence>MMHELLIGRGCNVRYPPNGQDYHWLVCSTLNITLFLKACNIKSSKFHELKKSIRDFASEHLKPDLPIDSQVFEVNLVIGQAAATHHWLEKYEDYWPARLYLMRYWKQKHRAALKLNRLNQGHPVKTKKRKFLEAPPPPNEPPPNEPDGENSHKRDKTPSISSTGPEDGSNDPTLTQASEPFLVSDDVPRPIDSSGPVLSELSAPANVVPRHGCTGPQVRSSSSSGLQSDDDTRKTTTGRDFVKDFLRSVSPSLEAYLDAFVMLGIYDQTTLGAFLAWPRQMQLQWLNDENQLLRMTRLEMGAFLLCCENVAGQSS</sequence>
<proteinExistence type="predicted"/>
<dbReference type="OrthoDB" id="2651997at2759"/>
<protein>
    <submittedName>
        <fullName evidence="2">Uncharacterized protein</fullName>
    </submittedName>
</protein>
<gene>
    <name evidence="2" type="ORF">SCLCIDRAFT_1215452</name>
</gene>
<dbReference type="EMBL" id="KN822045">
    <property type="protein sequence ID" value="KIM62114.1"/>
    <property type="molecule type" value="Genomic_DNA"/>
</dbReference>
<dbReference type="HOGENOM" id="CLU_1103162_0_0_1"/>
<accession>A0A0C3E0V3</accession>
<dbReference type="Proteomes" id="UP000053989">
    <property type="component" value="Unassembled WGS sequence"/>
</dbReference>
<feature type="compositionally biased region" description="Polar residues" evidence="1">
    <location>
        <begin position="158"/>
        <end position="178"/>
    </location>
</feature>
<organism evidence="2 3">
    <name type="scientific">Scleroderma citrinum Foug A</name>
    <dbReference type="NCBI Taxonomy" id="1036808"/>
    <lineage>
        <taxon>Eukaryota</taxon>
        <taxon>Fungi</taxon>
        <taxon>Dikarya</taxon>
        <taxon>Basidiomycota</taxon>
        <taxon>Agaricomycotina</taxon>
        <taxon>Agaricomycetes</taxon>
        <taxon>Agaricomycetidae</taxon>
        <taxon>Boletales</taxon>
        <taxon>Sclerodermatineae</taxon>
        <taxon>Sclerodermataceae</taxon>
        <taxon>Scleroderma</taxon>
    </lineage>
</organism>